<dbReference type="InterPro" id="IPR037401">
    <property type="entry name" value="SnoaL-like"/>
</dbReference>
<dbReference type="PANTHER" id="PTHR38436">
    <property type="entry name" value="POLYKETIDE CYCLASE SNOAL-LIKE DOMAIN"/>
    <property type="match status" value="1"/>
</dbReference>
<dbReference type="PANTHER" id="PTHR38436:SF1">
    <property type="entry name" value="ESTER CYCLASE"/>
    <property type="match status" value="1"/>
</dbReference>
<dbReference type="Gene3D" id="3.10.450.50">
    <property type="match status" value="1"/>
</dbReference>
<evidence type="ECO:0000313" key="3">
    <source>
        <dbReference type="Proteomes" id="UP000199013"/>
    </source>
</evidence>
<evidence type="ECO:0000313" key="2">
    <source>
        <dbReference type="EMBL" id="SBW22789.1"/>
    </source>
</evidence>
<name>A0A1C3NYY6_9ACTN</name>
<protein>
    <recommendedName>
        <fullName evidence="1">SnoaL-like domain-containing protein</fullName>
    </recommendedName>
</protein>
<dbReference type="Proteomes" id="UP000199013">
    <property type="component" value="Unassembled WGS sequence"/>
</dbReference>
<dbReference type="SUPFAM" id="SSF54427">
    <property type="entry name" value="NTF2-like"/>
    <property type="match status" value="1"/>
</dbReference>
<dbReference type="InterPro" id="IPR032710">
    <property type="entry name" value="NTF2-like_dom_sf"/>
</dbReference>
<gene>
    <name evidence="2" type="ORF">FDG2_3130</name>
</gene>
<evidence type="ECO:0000259" key="1">
    <source>
        <dbReference type="Pfam" id="PF12680"/>
    </source>
</evidence>
<dbReference type="EMBL" id="FLUV01001318">
    <property type="protein sequence ID" value="SBW22789.1"/>
    <property type="molecule type" value="Genomic_DNA"/>
</dbReference>
<accession>A0A1C3NYY6</accession>
<reference evidence="3" key="1">
    <citation type="submission" date="2016-02" db="EMBL/GenBank/DDBJ databases">
        <authorList>
            <person name="Wibberg D."/>
        </authorList>
    </citation>
    <scope>NUCLEOTIDE SEQUENCE [LARGE SCALE GENOMIC DNA]</scope>
</reference>
<sequence length="145" mass="15737">MGTSVREAITSYPARYFAAWNGRDLEVVAGLLASRFSWVDPSLPAEITDLEGAHGFFRAGWQGFPDLRFDLVGDPLVDEATGRVAQEWRMIGTHTGEGFPPGVPPTGRAFDLPGTDIFTVDAEGRATAIHAYWDVTTLARQLGLA</sequence>
<dbReference type="InterPro" id="IPR009959">
    <property type="entry name" value="Cyclase_SnoaL-like"/>
</dbReference>
<keyword evidence="3" id="KW-1185">Reference proteome</keyword>
<proteinExistence type="predicted"/>
<dbReference type="AlphaFoldDB" id="A0A1C3NYY6"/>
<organism evidence="2 3">
    <name type="scientific">Candidatus Protofrankia californiensis</name>
    <dbReference type="NCBI Taxonomy" id="1839754"/>
    <lineage>
        <taxon>Bacteria</taxon>
        <taxon>Bacillati</taxon>
        <taxon>Actinomycetota</taxon>
        <taxon>Actinomycetes</taxon>
        <taxon>Frankiales</taxon>
        <taxon>Frankiaceae</taxon>
        <taxon>Protofrankia</taxon>
    </lineage>
</organism>
<dbReference type="Pfam" id="PF12680">
    <property type="entry name" value="SnoaL_2"/>
    <property type="match status" value="1"/>
</dbReference>
<feature type="domain" description="SnoaL-like" evidence="1">
    <location>
        <begin position="15"/>
        <end position="127"/>
    </location>
</feature>
<dbReference type="GO" id="GO:0030638">
    <property type="term" value="P:polyketide metabolic process"/>
    <property type="evidence" value="ECO:0007669"/>
    <property type="project" value="InterPro"/>
</dbReference>